<evidence type="ECO:0000313" key="1">
    <source>
        <dbReference type="EMBL" id="KAH6657197.1"/>
    </source>
</evidence>
<protein>
    <submittedName>
        <fullName evidence="1">Uncharacterized protein</fullName>
    </submittedName>
</protein>
<reference evidence="1" key="1">
    <citation type="journal article" date="2021" name="Nat. Commun.">
        <title>Genetic determinants of endophytism in the Arabidopsis root mycobiome.</title>
        <authorList>
            <person name="Mesny F."/>
            <person name="Miyauchi S."/>
            <person name="Thiergart T."/>
            <person name="Pickel B."/>
            <person name="Atanasova L."/>
            <person name="Karlsson M."/>
            <person name="Huettel B."/>
            <person name="Barry K.W."/>
            <person name="Haridas S."/>
            <person name="Chen C."/>
            <person name="Bauer D."/>
            <person name="Andreopoulos W."/>
            <person name="Pangilinan J."/>
            <person name="LaButti K."/>
            <person name="Riley R."/>
            <person name="Lipzen A."/>
            <person name="Clum A."/>
            <person name="Drula E."/>
            <person name="Henrissat B."/>
            <person name="Kohler A."/>
            <person name="Grigoriev I.V."/>
            <person name="Martin F.M."/>
            <person name="Hacquard S."/>
        </authorList>
    </citation>
    <scope>NUCLEOTIDE SEQUENCE</scope>
    <source>
        <strain evidence="1">MPI-SDFR-AT-0073</strain>
    </source>
</reference>
<dbReference type="AlphaFoldDB" id="A0A9P8ZZF8"/>
<dbReference type="GeneID" id="70128422"/>
<dbReference type="EMBL" id="JAGPXC010000002">
    <property type="protein sequence ID" value="KAH6657197.1"/>
    <property type="molecule type" value="Genomic_DNA"/>
</dbReference>
<proteinExistence type="predicted"/>
<organism evidence="1 2">
    <name type="scientific">Truncatella angustata</name>
    <dbReference type="NCBI Taxonomy" id="152316"/>
    <lineage>
        <taxon>Eukaryota</taxon>
        <taxon>Fungi</taxon>
        <taxon>Dikarya</taxon>
        <taxon>Ascomycota</taxon>
        <taxon>Pezizomycotina</taxon>
        <taxon>Sordariomycetes</taxon>
        <taxon>Xylariomycetidae</taxon>
        <taxon>Amphisphaeriales</taxon>
        <taxon>Sporocadaceae</taxon>
        <taxon>Truncatella</taxon>
    </lineage>
</organism>
<evidence type="ECO:0000313" key="2">
    <source>
        <dbReference type="Proteomes" id="UP000758603"/>
    </source>
</evidence>
<name>A0A9P8ZZF8_9PEZI</name>
<comment type="caution">
    <text evidence="1">The sequence shown here is derived from an EMBL/GenBank/DDBJ whole genome shotgun (WGS) entry which is preliminary data.</text>
</comment>
<dbReference type="Proteomes" id="UP000758603">
    <property type="component" value="Unassembled WGS sequence"/>
</dbReference>
<accession>A0A9P8ZZF8</accession>
<gene>
    <name evidence="1" type="ORF">BKA67DRAFT_532421</name>
</gene>
<keyword evidence="2" id="KW-1185">Reference proteome</keyword>
<dbReference type="RefSeq" id="XP_045961431.1">
    <property type="nucleotide sequence ID" value="XM_046099530.1"/>
</dbReference>
<sequence length="144" mass="16157">MRQKYQPDRAWVKVVGLSTTSFVTALLKLHIICAFVRKATKDTAVLYESLHALQLQPQYNSFLQPSRMLWIKKIILGFMNDELKDAASPIRTLNWCPMKNGGSLNDNGTANAHFELANRYAQGYRATVLADAAQPLCEAGQFLP</sequence>